<evidence type="ECO:0000313" key="2">
    <source>
        <dbReference type="EMBL" id="KYN90781.1"/>
    </source>
</evidence>
<evidence type="ECO:0000256" key="1">
    <source>
        <dbReference type="SAM" id="Phobius"/>
    </source>
</evidence>
<protein>
    <submittedName>
        <fullName evidence="2">Antirepressor</fullName>
    </submittedName>
</protein>
<dbReference type="EMBL" id="LOBP01000024">
    <property type="protein sequence ID" value="KYN90781.1"/>
    <property type="molecule type" value="Genomic_DNA"/>
</dbReference>
<gene>
    <name evidence="2" type="ORF">ATY35_09005</name>
</gene>
<keyword evidence="1" id="KW-0812">Transmembrane</keyword>
<comment type="caution">
    <text evidence="2">The sequence shown here is derived from an EMBL/GenBank/DDBJ whole genome shotgun (WGS) entry which is preliminary data.</text>
</comment>
<sequence length="118" mass="13306">MYTNKLIDAYKKQMNYVQYKQIAHDLGVSPQMLTDVRKGRTYLKENQMLMLADAVGEDKEKALVGLAMDKAKTYEAQELWTNIAKKFNGLGLSSISMVCGLLALTNLVMSKFALYILC</sequence>
<feature type="transmembrane region" description="Helical" evidence="1">
    <location>
        <begin position="95"/>
        <end position="117"/>
    </location>
</feature>
<reference evidence="2 3" key="1">
    <citation type="submission" date="2015-12" db="EMBL/GenBank/DDBJ databases">
        <authorList>
            <person name="Tarr C.L."/>
            <person name="Gladney L.M."/>
        </authorList>
    </citation>
    <scope>NUCLEOTIDE SEQUENCE [LARGE SCALE GENOMIC DNA]</scope>
    <source>
        <strain evidence="2 3">1048-83</strain>
    </source>
</reference>
<keyword evidence="3" id="KW-1185">Reference proteome</keyword>
<name>A0ABR5W6E1_9VIBR</name>
<dbReference type="SUPFAM" id="SSF47413">
    <property type="entry name" value="lambda repressor-like DNA-binding domains"/>
    <property type="match status" value="1"/>
</dbReference>
<dbReference type="Pfam" id="PF12472">
    <property type="entry name" value="DUF3693"/>
    <property type="match status" value="1"/>
</dbReference>
<keyword evidence="1" id="KW-0472">Membrane</keyword>
<dbReference type="InterPro" id="IPR010982">
    <property type="entry name" value="Lambda_DNA-bd_dom_sf"/>
</dbReference>
<organism evidence="2 3">
    <name type="scientific">Vibrio cidicii</name>
    <dbReference type="NCBI Taxonomy" id="1763883"/>
    <lineage>
        <taxon>Bacteria</taxon>
        <taxon>Pseudomonadati</taxon>
        <taxon>Pseudomonadota</taxon>
        <taxon>Gammaproteobacteria</taxon>
        <taxon>Vibrionales</taxon>
        <taxon>Vibrionaceae</taxon>
        <taxon>Vibrio</taxon>
    </lineage>
</organism>
<keyword evidence="1" id="KW-1133">Transmembrane helix</keyword>
<evidence type="ECO:0000313" key="3">
    <source>
        <dbReference type="Proteomes" id="UP000075609"/>
    </source>
</evidence>
<proteinExistence type="predicted"/>
<accession>A0ABR5W6E1</accession>
<dbReference type="RefSeq" id="WP_061899073.1">
    <property type="nucleotide sequence ID" value="NZ_CAXYEW010000007.1"/>
</dbReference>
<dbReference type="Proteomes" id="UP000075609">
    <property type="component" value="Unassembled WGS sequence"/>
</dbReference>
<dbReference type="InterPro" id="IPR021096">
    <property type="entry name" value="Vibrio_phage_VSK_Orf152"/>
</dbReference>